<dbReference type="EC" id="2.5.1.74" evidence="8 9"/>
<keyword evidence="4 8" id="KW-0808">Transferase</keyword>
<evidence type="ECO:0000256" key="1">
    <source>
        <dbReference type="ARBA" id="ARBA00004141"/>
    </source>
</evidence>
<dbReference type="InterPro" id="IPR044878">
    <property type="entry name" value="UbiA_sf"/>
</dbReference>
<dbReference type="GO" id="GO:0046428">
    <property type="term" value="F:1,4-dihydroxy-2-naphthoate polyprenyltransferase activity"/>
    <property type="evidence" value="ECO:0007669"/>
    <property type="project" value="UniProtKB-UniRule"/>
</dbReference>
<dbReference type="Gene3D" id="1.10.357.140">
    <property type="entry name" value="UbiA prenyltransferase"/>
    <property type="match status" value="1"/>
</dbReference>
<dbReference type="InterPro" id="IPR004657">
    <property type="entry name" value="MenA"/>
</dbReference>
<dbReference type="CDD" id="cd13962">
    <property type="entry name" value="PT_UbiA_UBIAD1"/>
    <property type="match status" value="1"/>
</dbReference>
<sequence length="305" mass="33797">MPASSIDKQPSLLQKWVRAFRPPALIAAIFPVLLGGGLALLDRGFDGWTFLVTLIAVLLIQAGSNLLNEYYDDIRGADAHGVSNGVLHKGWLLPQKLWVSAWTCYILALLLGVYLVKVGGWLVLVLGIIGVLGSILYSATRWALSYHALGEVTMFVLSGPLVTLGTYYAMVKIPYAYVLLSGVPYGLLAMAVTHVHNLRDIRHDRLIGKRTLASVLPQRPANRLFYILLLFVYIIPVVLWAMEVIPTLSLLPLLTFPLAVRIIRTVRPTTDPVELNMAFGLTSLLELLFGILQVFGVFLYYFTHL</sequence>
<dbReference type="EMBL" id="JMIR01000010">
    <property type="protein sequence ID" value="KEO83625.1"/>
    <property type="molecule type" value="Genomic_DNA"/>
</dbReference>
<reference evidence="10 11" key="1">
    <citation type="journal article" date="2013" name="Int. J. Syst. Evol. Microbiol.">
        <title>Tumebacillus flagellatus sp. nov., an alpha-amylase/pullulanase-producing bacterium isolated from cassava wastewater.</title>
        <authorList>
            <person name="Wang Q."/>
            <person name="Xie N."/>
            <person name="Qin Y."/>
            <person name="Shen N."/>
            <person name="Zhu J."/>
            <person name="Mi H."/>
            <person name="Huang R."/>
        </authorList>
    </citation>
    <scope>NUCLEOTIDE SEQUENCE [LARGE SCALE GENOMIC DNA]</scope>
    <source>
        <strain evidence="10 11">GST4</strain>
    </source>
</reference>
<feature type="transmembrane region" description="Helical" evidence="8">
    <location>
        <begin position="278"/>
        <end position="302"/>
    </location>
</feature>
<dbReference type="Pfam" id="PF01040">
    <property type="entry name" value="UbiA"/>
    <property type="match status" value="1"/>
</dbReference>
<feature type="transmembrane region" description="Helical" evidence="8">
    <location>
        <begin position="224"/>
        <end position="242"/>
    </location>
</feature>
<dbReference type="InterPro" id="IPR000537">
    <property type="entry name" value="UbiA_prenyltransferase"/>
</dbReference>
<evidence type="ECO:0000313" key="11">
    <source>
        <dbReference type="Proteomes" id="UP000027931"/>
    </source>
</evidence>
<comment type="catalytic activity">
    <reaction evidence="8">
        <text>an all-trans-polyprenyl diphosphate + 1,4-dihydroxy-2-naphthoate + H(+) = a 2-demethylmenaquinol + CO2 + diphosphate</text>
        <dbReference type="Rhea" id="RHEA:26478"/>
        <dbReference type="Rhea" id="RHEA-COMP:9563"/>
        <dbReference type="Rhea" id="RHEA-COMP:9564"/>
        <dbReference type="ChEBI" id="CHEBI:11173"/>
        <dbReference type="ChEBI" id="CHEBI:15378"/>
        <dbReference type="ChEBI" id="CHEBI:16526"/>
        <dbReference type="ChEBI" id="CHEBI:33019"/>
        <dbReference type="ChEBI" id="CHEBI:55437"/>
        <dbReference type="ChEBI" id="CHEBI:58914"/>
        <dbReference type="EC" id="2.5.1.74"/>
    </reaction>
</comment>
<evidence type="ECO:0000256" key="2">
    <source>
        <dbReference type="ARBA" id="ARBA00022428"/>
    </source>
</evidence>
<evidence type="ECO:0000256" key="7">
    <source>
        <dbReference type="ARBA" id="ARBA00023136"/>
    </source>
</evidence>
<organism evidence="10 11">
    <name type="scientific">Tumebacillus flagellatus</name>
    <dbReference type="NCBI Taxonomy" id="1157490"/>
    <lineage>
        <taxon>Bacteria</taxon>
        <taxon>Bacillati</taxon>
        <taxon>Bacillota</taxon>
        <taxon>Bacilli</taxon>
        <taxon>Bacillales</taxon>
        <taxon>Alicyclobacillaceae</taxon>
        <taxon>Tumebacillus</taxon>
    </lineage>
</organism>
<dbReference type="Proteomes" id="UP000027931">
    <property type="component" value="Unassembled WGS sequence"/>
</dbReference>
<dbReference type="PANTHER" id="PTHR13929:SF0">
    <property type="entry name" value="UBIA PRENYLTRANSFERASE DOMAIN-CONTAINING PROTEIN 1"/>
    <property type="match status" value="1"/>
</dbReference>
<proteinExistence type="inferred from homology"/>
<feature type="transmembrane region" description="Helical" evidence="8">
    <location>
        <begin position="20"/>
        <end position="41"/>
    </location>
</feature>
<name>A0A074LT18_9BACL</name>
<keyword evidence="11" id="KW-1185">Reference proteome</keyword>
<dbReference type="PIRSF" id="PIRSF005355">
    <property type="entry name" value="UBIAD1"/>
    <property type="match status" value="1"/>
</dbReference>
<dbReference type="GO" id="GO:0042371">
    <property type="term" value="P:vitamin K biosynthetic process"/>
    <property type="evidence" value="ECO:0007669"/>
    <property type="project" value="TreeGrafter"/>
</dbReference>
<dbReference type="InterPro" id="IPR026046">
    <property type="entry name" value="UBIAD1"/>
</dbReference>
<dbReference type="PANTHER" id="PTHR13929">
    <property type="entry name" value="1,4-DIHYDROXY-2-NAPHTHOATE OCTAPRENYLTRANSFERASE"/>
    <property type="match status" value="1"/>
</dbReference>
<dbReference type="NCBIfam" id="TIGR00751">
    <property type="entry name" value="menA"/>
    <property type="match status" value="1"/>
</dbReference>
<comment type="pathway">
    <text evidence="8">Quinol/quinone metabolism; menaquinone biosynthesis; menaquinol from 1,4-dihydroxy-2-naphthoate: step 1/2.</text>
</comment>
<evidence type="ECO:0000256" key="8">
    <source>
        <dbReference type="HAMAP-Rule" id="MF_01937"/>
    </source>
</evidence>
<keyword evidence="7 8" id="KW-0472">Membrane</keyword>
<evidence type="ECO:0000256" key="9">
    <source>
        <dbReference type="NCBIfam" id="TIGR00751"/>
    </source>
</evidence>
<evidence type="ECO:0000256" key="4">
    <source>
        <dbReference type="ARBA" id="ARBA00022679"/>
    </source>
</evidence>
<keyword evidence="3 8" id="KW-1003">Cell membrane</keyword>
<dbReference type="STRING" id="1157490.EL26_09450"/>
<comment type="similarity">
    <text evidence="8">Belongs to the MenA family. Type 1 subfamily.</text>
</comment>
<dbReference type="RefSeq" id="WP_038087076.1">
    <property type="nucleotide sequence ID" value="NZ_JMIR01000010.1"/>
</dbReference>
<evidence type="ECO:0000256" key="5">
    <source>
        <dbReference type="ARBA" id="ARBA00022692"/>
    </source>
</evidence>
<feature type="transmembrane region" description="Helical" evidence="8">
    <location>
        <begin position="152"/>
        <end position="169"/>
    </location>
</feature>
<dbReference type="GO" id="GO:0009234">
    <property type="term" value="P:menaquinone biosynthetic process"/>
    <property type="evidence" value="ECO:0007669"/>
    <property type="project" value="UniProtKB-UniRule"/>
</dbReference>
<accession>A0A074LT18</accession>
<evidence type="ECO:0000256" key="3">
    <source>
        <dbReference type="ARBA" id="ARBA00022475"/>
    </source>
</evidence>
<gene>
    <name evidence="8" type="primary">menA</name>
    <name evidence="10" type="ORF">EL26_09450</name>
</gene>
<keyword evidence="6 8" id="KW-1133">Transmembrane helix</keyword>
<feature type="transmembrane region" description="Helical" evidence="8">
    <location>
        <begin position="121"/>
        <end position="140"/>
    </location>
</feature>
<keyword evidence="2 8" id="KW-0474">Menaquinone biosynthesis</keyword>
<dbReference type="GO" id="GO:0005886">
    <property type="term" value="C:plasma membrane"/>
    <property type="evidence" value="ECO:0007669"/>
    <property type="project" value="UniProtKB-SubCell"/>
</dbReference>
<comment type="caution">
    <text evidence="10">The sequence shown here is derived from an EMBL/GenBank/DDBJ whole genome shotgun (WGS) entry which is preliminary data.</text>
</comment>
<dbReference type="OrthoDB" id="9767568at2"/>
<protein>
    <recommendedName>
        <fullName evidence="8 9">1,4-dihydroxy-2-naphthoate octaprenyltransferase</fullName>
        <shortName evidence="8">DHNA-octaprenyltransferase</shortName>
        <ecNumber evidence="8 9">2.5.1.74</ecNumber>
    </recommendedName>
</protein>
<feature type="transmembrane region" description="Helical" evidence="8">
    <location>
        <begin position="47"/>
        <end position="67"/>
    </location>
</feature>
<dbReference type="AlphaFoldDB" id="A0A074LT18"/>
<comment type="subcellular location">
    <subcellularLocation>
        <location evidence="8">Cell membrane</location>
        <topology evidence="8">Multi-pass membrane protein</topology>
    </subcellularLocation>
    <subcellularLocation>
        <location evidence="1">Membrane</location>
        <topology evidence="1">Multi-pass membrane protein</topology>
    </subcellularLocation>
</comment>
<comment type="function">
    <text evidence="8">Conversion of 1,4-dihydroxy-2-naphthoate (DHNA) to demethylmenaquinone (DMK).</text>
</comment>
<feature type="transmembrane region" description="Helical" evidence="8">
    <location>
        <begin position="175"/>
        <end position="195"/>
    </location>
</feature>
<evidence type="ECO:0000313" key="10">
    <source>
        <dbReference type="EMBL" id="KEO83625.1"/>
    </source>
</evidence>
<dbReference type="eggNOG" id="COG1575">
    <property type="taxonomic scope" value="Bacteria"/>
</dbReference>
<keyword evidence="5 8" id="KW-0812">Transmembrane</keyword>
<dbReference type="HAMAP" id="MF_01937">
    <property type="entry name" value="MenA_1"/>
    <property type="match status" value="1"/>
</dbReference>
<evidence type="ECO:0000256" key="6">
    <source>
        <dbReference type="ARBA" id="ARBA00022989"/>
    </source>
</evidence>
<feature type="transmembrane region" description="Helical" evidence="8">
    <location>
        <begin position="97"/>
        <end position="115"/>
    </location>
</feature>
<dbReference type="UniPathway" id="UPA00079">
    <property type="reaction ID" value="UER00168"/>
</dbReference>